<dbReference type="EMBL" id="VAHF01000005">
    <property type="protein sequence ID" value="TXG62049.1"/>
    <property type="molecule type" value="Genomic_DNA"/>
</dbReference>
<accession>A0A5C7HZC1</accession>
<dbReference type="Proteomes" id="UP000323000">
    <property type="component" value="Chromosome 5"/>
</dbReference>
<organism evidence="2 3">
    <name type="scientific">Acer yangbiense</name>
    <dbReference type="NCBI Taxonomy" id="1000413"/>
    <lineage>
        <taxon>Eukaryota</taxon>
        <taxon>Viridiplantae</taxon>
        <taxon>Streptophyta</taxon>
        <taxon>Embryophyta</taxon>
        <taxon>Tracheophyta</taxon>
        <taxon>Spermatophyta</taxon>
        <taxon>Magnoliopsida</taxon>
        <taxon>eudicotyledons</taxon>
        <taxon>Gunneridae</taxon>
        <taxon>Pentapetalae</taxon>
        <taxon>rosids</taxon>
        <taxon>malvids</taxon>
        <taxon>Sapindales</taxon>
        <taxon>Sapindaceae</taxon>
        <taxon>Hippocastanoideae</taxon>
        <taxon>Acereae</taxon>
        <taxon>Acer</taxon>
    </lineage>
</organism>
<sequence>MWRRQGMFIGMHLPPQELRMDWNKLTKDYFLNRPTLVSVFLLIDDSILAVFLKFCVTTDKRKKKKNGVKRPEENMNDFQELIRGFFETAPPWIMTSSVTKH</sequence>
<keyword evidence="1" id="KW-0812">Transmembrane</keyword>
<comment type="caution">
    <text evidence="2">The sequence shown here is derived from an EMBL/GenBank/DDBJ whole genome shotgun (WGS) entry which is preliminary data.</text>
</comment>
<evidence type="ECO:0000313" key="2">
    <source>
        <dbReference type="EMBL" id="TXG62049.1"/>
    </source>
</evidence>
<dbReference type="OrthoDB" id="391988at2759"/>
<gene>
    <name evidence="2" type="ORF">EZV62_013412</name>
</gene>
<evidence type="ECO:0000256" key="1">
    <source>
        <dbReference type="SAM" id="Phobius"/>
    </source>
</evidence>
<keyword evidence="1" id="KW-0472">Membrane</keyword>
<dbReference type="PANTHER" id="PTHR11649:SF13">
    <property type="entry name" value="ENGB-TYPE G DOMAIN-CONTAINING PROTEIN"/>
    <property type="match status" value="1"/>
</dbReference>
<protein>
    <submittedName>
        <fullName evidence="2">Uncharacterized protein</fullName>
    </submittedName>
</protein>
<reference evidence="3" key="1">
    <citation type="journal article" date="2019" name="Gigascience">
        <title>De novo genome assembly of the endangered Acer yangbiense, a plant species with extremely small populations endemic to Yunnan Province, China.</title>
        <authorList>
            <person name="Yang J."/>
            <person name="Wariss H.M."/>
            <person name="Tao L."/>
            <person name="Zhang R."/>
            <person name="Yun Q."/>
            <person name="Hollingsworth P."/>
            <person name="Dao Z."/>
            <person name="Luo G."/>
            <person name="Guo H."/>
            <person name="Ma Y."/>
            <person name="Sun W."/>
        </authorList>
    </citation>
    <scope>NUCLEOTIDE SEQUENCE [LARGE SCALE GENOMIC DNA]</scope>
    <source>
        <strain evidence="3">cv. Malutang</strain>
    </source>
</reference>
<dbReference type="PANTHER" id="PTHR11649">
    <property type="entry name" value="MSS1/TRME-RELATED GTP-BINDING PROTEIN"/>
    <property type="match status" value="1"/>
</dbReference>
<dbReference type="AlphaFoldDB" id="A0A5C7HZC1"/>
<name>A0A5C7HZC1_9ROSI</name>
<feature type="transmembrane region" description="Helical" evidence="1">
    <location>
        <begin position="35"/>
        <end position="56"/>
    </location>
</feature>
<keyword evidence="3" id="KW-1185">Reference proteome</keyword>
<proteinExistence type="predicted"/>
<evidence type="ECO:0000313" key="3">
    <source>
        <dbReference type="Proteomes" id="UP000323000"/>
    </source>
</evidence>
<keyword evidence="1" id="KW-1133">Transmembrane helix</keyword>